<keyword evidence="5" id="KW-1185">Reference proteome</keyword>
<dbReference type="PROSITE" id="PS50051">
    <property type="entry name" value="MCM_2"/>
    <property type="match status" value="1"/>
</dbReference>
<dbReference type="GO" id="GO:0005634">
    <property type="term" value="C:nucleus"/>
    <property type="evidence" value="ECO:0007669"/>
    <property type="project" value="TreeGrafter"/>
</dbReference>
<dbReference type="InterPro" id="IPR001208">
    <property type="entry name" value="MCM_dom"/>
</dbReference>
<dbReference type="InterPro" id="IPR031327">
    <property type="entry name" value="MCM"/>
</dbReference>
<gene>
    <name evidence="4" type="ORF">CTI12_AA126480</name>
</gene>
<protein>
    <submittedName>
        <fullName evidence="4">Replication origin activator</fullName>
    </submittedName>
</protein>
<dbReference type="Gene3D" id="3.40.50.300">
    <property type="entry name" value="P-loop containing nucleotide triphosphate hydrolases"/>
    <property type="match status" value="1"/>
</dbReference>
<dbReference type="Pfam" id="PF00493">
    <property type="entry name" value="MCM"/>
    <property type="match status" value="1"/>
</dbReference>
<evidence type="ECO:0000259" key="3">
    <source>
        <dbReference type="PROSITE" id="PS50051"/>
    </source>
</evidence>
<dbReference type="GO" id="GO:0017116">
    <property type="term" value="F:single-stranded DNA helicase activity"/>
    <property type="evidence" value="ECO:0007669"/>
    <property type="project" value="TreeGrafter"/>
</dbReference>
<evidence type="ECO:0000313" key="5">
    <source>
        <dbReference type="Proteomes" id="UP000245207"/>
    </source>
</evidence>
<dbReference type="EMBL" id="PKPP01000880">
    <property type="protein sequence ID" value="PWA87754.1"/>
    <property type="molecule type" value="Genomic_DNA"/>
</dbReference>
<accession>A0A2U1PPR6</accession>
<dbReference type="InterPro" id="IPR027417">
    <property type="entry name" value="P-loop_NTPase"/>
</dbReference>
<dbReference type="Proteomes" id="UP000245207">
    <property type="component" value="Unassembled WGS sequence"/>
</dbReference>
<name>A0A2U1PPR6_ARTAN</name>
<dbReference type="GO" id="GO:0003697">
    <property type="term" value="F:single-stranded DNA binding"/>
    <property type="evidence" value="ECO:0007669"/>
    <property type="project" value="TreeGrafter"/>
</dbReference>
<dbReference type="GO" id="GO:1902975">
    <property type="term" value="P:mitotic DNA replication initiation"/>
    <property type="evidence" value="ECO:0007669"/>
    <property type="project" value="TreeGrafter"/>
</dbReference>
<comment type="caution">
    <text evidence="4">The sequence shown here is derived from an EMBL/GenBank/DDBJ whole genome shotgun (WGS) entry which is preliminary data.</text>
</comment>
<dbReference type="GO" id="GO:0042555">
    <property type="term" value="C:MCM complex"/>
    <property type="evidence" value="ECO:0007669"/>
    <property type="project" value="TreeGrafter"/>
</dbReference>
<evidence type="ECO:0000256" key="1">
    <source>
        <dbReference type="ARBA" id="ARBA00022741"/>
    </source>
</evidence>
<feature type="domain" description="MCM C-terminal AAA(+) ATPase" evidence="3">
    <location>
        <begin position="1"/>
        <end position="55"/>
    </location>
</feature>
<evidence type="ECO:0000313" key="4">
    <source>
        <dbReference type="EMBL" id="PWA87754.1"/>
    </source>
</evidence>
<dbReference type="GO" id="GO:0005524">
    <property type="term" value="F:ATP binding"/>
    <property type="evidence" value="ECO:0007669"/>
    <property type="project" value="UniProtKB-KW"/>
</dbReference>
<keyword evidence="1" id="KW-0547">Nucleotide-binding</keyword>
<dbReference type="OrthoDB" id="1746226at2759"/>
<dbReference type="GO" id="GO:0000727">
    <property type="term" value="P:double-strand break repair via break-induced replication"/>
    <property type="evidence" value="ECO:0007669"/>
    <property type="project" value="TreeGrafter"/>
</dbReference>
<dbReference type="GO" id="GO:0006271">
    <property type="term" value="P:DNA strand elongation involved in DNA replication"/>
    <property type="evidence" value="ECO:0007669"/>
    <property type="project" value="TreeGrafter"/>
</dbReference>
<keyword evidence="2" id="KW-0067">ATP-binding</keyword>
<dbReference type="PANTHER" id="PTHR11630:SF46">
    <property type="entry name" value="DNA REPLICATION LICENSING FACTOR MCM3-RELATED"/>
    <property type="match status" value="1"/>
</dbReference>
<evidence type="ECO:0000256" key="2">
    <source>
        <dbReference type="ARBA" id="ARBA00022840"/>
    </source>
</evidence>
<sequence>MLSLATISTTRHGSSEVGLTTVVTTDQETGERRLEASVMVLADRGVICIELFDKM</sequence>
<dbReference type="STRING" id="35608.A0A2U1PPR6"/>
<proteinExistence type="predicted"/>
<reference evidence="4 5" key="1">
    <citation type="journal article" date="2018" name="Mol. Plant">
        <title>The genome of Artemisia annua provides insight into the evolution of Asteraceae family and artemisinin biosynthesis.</title>
        <authorList>
            <person name="Shen Q."/>
            <person name="Zhang L."/>
            <person name="Liao Z."/>
            <person name="Wang S."/>
            <person name="Yan T."/>
            <person name="Shi P."/>
            <person name="Liu M."/>
            <person name="Fu X."/>
            <person name="Pan Q."/>
            <person name="Wang Y."/>
            <person name="Lv Z."/>
            <person name="Lu X."/>
            <person name="Zhang F."/>
            <person name="Jiang W."/>
            <person name="Ma Y."/>
            <person name="Chen M."/>
            <person name="Hao X."/>
            <person name="Li L."/>
            <person name="Tang Y."/>
            <person name="Lv G."/>
            <person name="Zhou Y."/>
            <person name="Sun X."/>
            <person name="Brodelius P.E."/>
            <person name="Rose J.K.C."/>
            <person name="Tang K."/>
        </authorList>
    </citation>
    <scope>NUCLEOTIDE SEQUENCE [LARGE SCALE GENOMIC DNA]</scope>
    <source>
        <strain evidence="5">cv. Huhao1</strain>
        <tissue evidence="4">Leaf</tissue>
    </source>
</reference>
<organism evidence="4 5">
    <name type="scientific">Artemisia annua</name>
    <name type="common">Sweet wormwood</name>
    <dbReference type="NCBI Taxonomy" id="35608"/>
    <lineage>
        <taxon>Eukaryota</taxon>
        <taxon>Viridiplantae</taxon>
        <taxon>Streptophyta</taxon>
        <taxon>Embryophyta</taxon>
        <taxon>Tracheophyta</taxon>
        <taxon>Spermatophyta</taxon>
        <taxon>Magnoliopsida</taxon>
        <taxon>eudicotyledons</taxon>
        <taxon>Gunneridae</taxon>
        <taxon>Pentapetalae</taxon>
        <taxon>asterids</taxon>
        <taxon>campanulids</taxon>
        <taxon>Asterales</taxon>
        <taxon>Asteraceae</taxon>
        <taxon>Asteroideae</taxon>
        <taxon>Anthemideae</taxon>
        <taxon>Artemisiinae</taxon>
        <taxon>Artemisia</taxon>
    </lineage>
</organism>
<dbReference type="PANTHER" id="PTHR11630">
    <property type="entry name" value="DNA REPLICATION LICENSING FACTOR MCM FAMILY MEMBER"/>
    <property type="match status" value="1"/>
</dbReference>
<dbReference type="AlphaFoldDB" id="A0A2U1PPR6"/>